<gene>
    <name evidence="7" type="ORF">K7X08_035861</name>
</gene>
<dbReference type="Pfam" id="PF20520">
    <property type="entry name" value="Ac45-VOA1_TM"/>
    <property type="match status" value="1"/>
</dbReference>
<accession>A0A9Q1L7J8</accession>
<organism evidence="7 8">
    <name type="scientific">Anisodus acutangulus</name>
    <dbReference type="NCBI Taxonomy" id="402998"/>
    <lineage>
        <taxon>Eukaryota</taxon>
        <taxon>Viridiplantae</taxon>
        <taxon>Streptophyta</taxon>
        <taxon>Embryophyta</taxon>
        <taxon>Tracheophyta</taxon>
        <taxon>Spermatophyta</taxon>
        <taxon>Magnoliopsida</taxon>
        <taxon>eudicotyledons</taxon>
        <taxon>Gunneridae</taxon>
        <taxon>Pentapetalae</taxon>
        <taxon>asterids</taxon>
        <taxon>lamiids</taxon>
        <taxon>Solanales</taxon>
        <taxon>Solanaceae</taxon>
        <taxon>Solanoideae</taxon>
        <taxon>Hyoscyameae</taxon>
        <taxon>Anisodus</taxon>
    </lineage>
</organism>
<dbReference type="GO" id="GO:0016020">
    <property type="term" value="C:membrane"/>
    <property type="evidence" value="ECO:0007669"/>
    <property type="project" value="UniProtKB-SubCell"/>
</dbReference>
<feature type="domain" description="V-type proton ATPase subunit S1/VOA1 transmembrane" evidence="6">
    <location>
        <begin position="308"/>
        <end position="338"/>
    </location>
</feature>
<evidence type="ECO:0000256" key="1">
    <source>
        <dbReference type="ARBA" id="ARBA00004167"/>
    </source>
</evidence>
<dbReference type="Proteomes" id="UP001152561">
    <property type="component" value="Unassembled WGS sequence"/>
</dbReference>
<dbReference type="InterPro" id="IPR046756">
    <property type="entry name" value="VAS1/VOA1_TM"/>
</dbReference>
<keyword evidence="2 5" id="KW-0812">Transmembrane</keyword>
<dbReference type="EMBL" id="JAJAGQ010000022">
    <property type="protein sequence ID" value="KAJ8529026.1"/>
    <property type="molecule type" value="Genomic_DNA"/>
</dbReference>
<evidence type="ECO:0000313" key="7">
    <source>
        <dbReference type="EMBL" id="KAJ8529026.1"/>
    </source>
</evidence>
<proteinExistence type="predicted"/>
<name>A0A9Q1L7J8_9SOLA</name>
<reference evidence="8" key="1">
    <citation type="journal article" date="2023" name="Proc. Natl. Acad. Sci. U.S.A.">
        <title>Genomic and structural basis for evolution of tropane alkaloid biosynthesis.</title>
        <authorList>
            <person name="Wanga Y.-J."/>
            <person name="Taina T."/>
            <person name="Yua J.-Y."/>
            <person name="Lia J."/>
            <person name="Xua B."/>
            <person name="Chenc J."/>
            <person name="D'Auriad J.C."/>
            <person name="Huanga J.-P."/>
            <person name="Huanga S.-X."/>
        </authorList>
    </citation>
    <scope>NUCLEOTIDE SEQUENCE [LARGE SCALE GENOMIC DNA]</scope>
    <source>
        <strain evidence="8">cv. KIB-2019</strain>
    </source>
</reference>
<keyword evidence="3 5" id="KW-1133">Transmembrane helix</keyword>
<evidence type="ECO:0000313" key="8">
    <source>
        <dbReference type="Proteomes" id="UP001152561"/>
    </source>
</evidence>
<dbReference type="OrthoDB" id="2018140at2759"/>
<protein>
    <recommendedName>
        <fullName evidence="6">V-type proton ATPase subunit S1/VOA1 transmembrane domain-containing protein</fullName>
    </recommendedName>
</protein>
<dbReference type="PANTHER" id="PTHR35285">
    <property type="entry name" value="2-C-METHYL-D-ERYTHRITOL 4-PHOSPHATE CYTIDYLYLTRANSFERASE"/>
    <property type="match status" value="1"/>
</dbReference>
<feature type="transmembrane region" description="Helical" evidence="5">
    <location>
        <begin position="311"/>
        <end position="331"/>
    </location>
</feature>
<comment type="caution">
    <text evidence="7">The sequence shown here is derived from an EMBL/GenBank/DDBJ whole genome shotgun (WGS) entry which is preliminary data.</text>
</comment>
<comment type="subcellular location">
    <subcellularLocation>
        <location evidence="1">Membrane</location>
        <topology evidence="1">Single-pass membrane protein</topology>
    </subcellularLocation>
</comment>
<evidence type="ECO:0000259" key="6">
    <source>
        <dbReference type="Pfam" id="PF20520"/>
    </source>
</evidence>
<evidence type="ECO:0000256" key="4">
    <source>
        <dbReference type="ARBA" id="ARBA00023136"/>
    </source>
</evidence>
<keyword evidence="8" id="KW-1185">Reference proteome</keyword>
<dbReference type="AlphaFoldDB" id="A0A9Q1L7J8"/>
<sequence length="343" mass="37386">MIYFVKHQRAEEASIQTASHHQYPSERRKMKTVAVALLVALIVVVQVPLGHTFPSTVPSFLWSSHQHGVASSEPVNYRTLSLKDLVKSVMAEGGWSDLLCSGKGGQHLDLALVFVGKELQSVDIARTKSANSELVNLLEASVAKSNFSLAFPYIDASEERESVESSLISEFTNTCGHGLEASNIAFSESCSVEGESFEKLTDVLSVQNYLLSRTKQSKGQPNLIVLCDQGHRTLEGAEEQTSEGEVLSQLLSYVENLGAKYTVLYVSDPFRSIQFPSHREVERFLAEGTGNKSVNGCDGVCQIKSSFLEGIFVAIVLLIILISGLCCMSGIDTPTRFEAPTDS</sequence>
<keyword evidence="4 5" id="KW-0472">Membrane</keyword>
<evidence type="ECO:0000256" key="3">
    <source>
        <dbReference type="ARBA" id="ARBA00022989"/>
    </source>
</evidence>
<dbReference type="PANTHER" id="PTHR35285:SF1">
    <property type="entry name" value="2-C-METHYL-D-ERYTHRITOL 4-PHOSPHATE CYTIDYLYLTRANSFERASE"/>
    <property type="match status" value="1"/>
</dbReference>
<feature type="transmembrane region" description="Helical" evidence="5">
    <location>
        <begin position="32"/>
        <end position="49"/>
    </location>
</feature>
<evidence type="ECO:0000256" key="5">
    <source>
        <dbReference type="SAM" id="Phobius"/>
    </source>
</evidence>
<evidence type="ECO:0000256" key="2">
    <source>
        <dbReference type="ARBA" id="ARBA00022692"/>
    </source>
</evidence>